<dbReference type="Proteomes" id="UP000231279">
    <property type="component" value="Unassembled WGS sequence"/>
</dbReference>
<feature type="transmembrane region" description="Helical" evidence="1">
    <location>
        <begin position="37"/>
        <end position="59"/>
    </location>
</feature>
<dbReference type="EMBL" id="NKXS01000292">
    <property type="protein sequence ID" value="PIN25198.1"/>
    <property type="molecule type" value="Genomic_DNA"/>
</dbReference>
<reference evidence="3" key="1">
    <citation type="journal article" date="2018" name="Gigascience">
        <title>Genome assembly of the Pink Ipe (Handroanthus impetiginosus, Bignoniaceae), a highly valued, ecologically keystone Neotropical timber forest tree.</title>
        <authorList>
            <person name="Silva-Junior O.B."/>
            <person name="Grattapaglia D."/>
            <person name="Novaes E."/>
            <person name="Collevatti R.G."/>
        </authorList>
    </citation>
    <scope>NUCLEOTIDE SEQUENCE [LARGE SCALE GENOMIC DNA]</scope>
    <source>
        <strain evidence="3">cv. UFG-1</strain>
    </source>
</reference>
<dbReference type="AlphaFoldDB" id="A0A2G9I640"/>
<keyword evidence="1" id="KW-0472">Membrane</keyword>
<keyword evidence="1" id="KW-1133">Transmembrane helix</keyword>
<accession>A0A2G9I640</accession>
<sequence>MDTTATHHKHNYIRNLYSIFSTIGSVTQVLRLAICRILFFLLCVCVCVCGEIRFGNCYFSTSRSTISKIKFKYNN</sequence>
<evidence type="ECO:0000313" key="2">
    <source>
        <dbReference type="EMBL" id="PIN25198.1"/>
    </source>
</evidence>
<gene>
    <name evidence="2" type="ORF">CDL12_02055</name>
</gene>
<evidence type="ECO:0000313" key="3">
    <source>
        <dbReference type="Proteomes" id="UP000231279"/>
    </source>
</evidence>
<keyword evidence="3" id="KW-1185">Reference proteome</keyword>
<name>A0A2G9I640_9LAMI</name>
<proteinExistence type="predicted"/>
<comment type="caution">
    <text evidence="2">The sequence shown here is derived from an EMBL/GenBank/DDBJ whole genome shotgun (WGS) entry which is preliminary data.</text>
</comment>
<keyword evidence="1" id="KW-0812">Transmembrane</keyword>
<organism evidence="2 3">
    <name type="scientific">Handroanthus impetiginosus</name>
    <dbReference type="NCBI Taxonomy" id="429701"/>
    <lineage>
        <taxon>Eukaryota</taxon>
        <taxon>Viridiplantae</taxon>
        <taxon>Streptophyta</taxon>
        <taxon>Embryophyta</taxon>
        <taxon>Tracheophyta</taxon>
        <taxon>Spermatophyta</taxon>
        <taxon>Magnoliopsida</taxon>
        <taxon>eudicotyledons</taxon>
        <taxon>Gunneridae</taxon>
        <taxon>Pentapetalae</taxon>
        <taxon>asterids</taxon>
        <taxon>lamiids</taxon>
        <taxon>Lamiales</taxon>
        <taxon>Bignoniaceae</taxon>
        <taxon>Crescentiina</taxon>
        <taxon>Tabebuia alliance</taxon>
        <taxon>Handroanthus</taxon>
    </lineage>
</organism>
<feature type="transmembrane region" description="Helical" evidence="1">
    <location>
        <begin position="12"/>
        <end position="31"/>
    </location>
</feature>
<evidence type="ECO:0000256" key="1">
    <source>
        <dbReference type="SAM" id="Phobius"/>
    </source>
</evidence>
<protein>
    <submittedName>
        <fullName evidence="2">Uncharacterized protein</fullName>
    </submittedName>
</protein>